<dbReference type="PANTHER" id="PTHR37331:SF1">
    <property type="entry name" value="YALI0F11671P"/>
    <property type="match status" value="1"/>
</dbReference>
<reference evidence="1" key="1">
    <citation type="submission" date="2023-03" db="EMBL/GenBank/DDBJ databases">
        <title>Massive genome expansion in bonnet fungi (Mycena s.s.) driven by repeated elements and novel gene families across ecological guilds.</title>
        <authorList>
            <consortium name="Lawrence Berkeley National Laboratory"/>
            <person name="Harder C.B."/>
            <person name="Miyauchi S."/>
            <person name="Viragh M."/>
            <person name="Kuo A."/>
            <person name="Thoen E."/>
            <person name="Andreopoulos B."/>
            <person name="Lu D."/>
            <person name="Skrede I."/>
            <person name="Drula E."/>
            <person name="Henrissat B."/>
            <person name="Morin E."/>
            <person name="Kohler A."/>
            <person name="Barry K."/>
            <person name="LaButti K."/>
            <person name="Morin E."/>
            <person name="Salamov A."/>
            <person name="Lipzen A."/>
            <person name="Mereny Z."/>
            <person name="Hegedus B."/>
            <person name="Baldrian P."/>
            <person name="Stursova M."/>
            <person name="Weitz H."/>
            <person name="Taylor A."/>
            <person name="Grigoriev I.V."/>
            <person name="Nagy L.G."/>
            <person name="Martin F."/>
            <person name="Kauserud H."/>
        </authorList>
    </citation>
    <scope>NUCLEOTIDE SEQUENCE</scope>
    <source>
        <strain evidence="1">9144</strain>
    </source>
</reference>
<gene>
    <name evidence="1" type="ORF">GGX14DRAFT_442246</name>
</gene>
<dbReference type="Proteomes" id="UP001219525">
    <property type="component" value="Unassembled WGS sequence"/>
</dbReference>
<dbReference type="AlphaFoldDB" id="A0AAD6VLT7"/>
<sequence>MHASFFLLRSTAAYIRLQPFPSRFASISSRHVRHSHSNKSFTDPTRADLHYHFFDPPSPSSSDLPAFALSFLSSPPSSNSSTIIGWLAAATATRGGGEAGLNDFKENPGFRTLLHEAIQEGLRQQVDDIQINGALQLGNGWMHIHDDRNIPALGRIGDPDDIIASVLVEDGKIRPETYQPMPAYRLCTSDGPTQLTPGLAQKLRSILEGHADLEKG</sequence>
<name>A0AAD6VLT7_9AGAR</name>
<comment type="caution">
    <text evidence="1">The sequence shown here is derived from an EMBL/GenBank/DDBJ whole genome shotgun (WGS) entry which is preliminary data.</text>
</comment>
<evidence type="ECO:0000313" key="2">
    <source>
        <dbReference type="Proteomes" id="UP001219525"/>
    </source>
</evidence>
<organism evidence="1 2">
    <name type="scientific">Mycena pura</name>
    <dbReference type="NCBI Taxonomy" id="153505"/>
    <lineage>
        <taxon>Eukaryota</taxon>
        <taxon>Fungi</taxon>
        <taxon>Dikarya</taxon>
        <taxon>Basidiomycota</taxon>
        <taxon>Agaricomycotina</taxon>
        <taxon>Agaricomycetes</taxon>
        <taxon>Agaricomycetidae</taxon>
        <taxon>Agaricales</taxon>
        <taxon>Marasmiineae</taxon>
        <taxon>Mycenaceae</taxon>
        <taxon>Mycena</taxon>
    </lineage>
</organism>
<dbReference type="EMBL" id="JARJCW010000015">
    <property type="protein sequence ID" value="KAJ7216631.1"/>
    <property type="molecule type" value="Genomic_DNA"/>
</dbReference>
<proteinExistence type="predicted"/>
<evidence type="ECO:0000313" key="1">
    <source>
        <dbReference type="EMBL" id="KAJ7216631.1"/>
    </source>
</evidence>
<accession>A0AAD6VLT7</accession>
<protein>
    <submittedName>
        <fullName evidence="1">Uncharacterized protein</fullName>
    </submittedName>
</protein>
<keyword evidence="2" id="KW-1185">Reference proteome</keyword>
<dbReference type="PANTHER" id="PTHR37331">
    <property type="entry name" value="YALI0F11671P"/>
    <property type="match status" value="1"/>
</dbReference>